<reference evidence="3" key="2">
    <citation type="submission" date="2015-01" db="EMBL/GenBank/DDBJ databases">
        <title>Evolutionary Origins and Diversification of the Mycorrhizal Mutualists.</title>
        <authorList>
            <consortium name="DOE Joint Genome Institute"/>
            <consortium name="Mycorrhizal Genomics Consortium"/>
            <person name="Kohler A."/>
            <person name="Kuo A."/>
            <person name="Nagy L.G."/>
            <person name="Floudas D."/>
            <person name="Copeland A."/>
            <person name="Barry K.W."/>
            <person name="Cichocki N."/>
            <person name="Veneault-Fourrey C."/>
            <person name="LaButti K."/>
            <person name="Lindquist E.A."/>
            <person name="Lipzen A."/>
            <person name="Lundell T."/>
            <person name="Morin E."/>
            <person name="Murat C."/>
            <person name="Riley R."/>
            <person name="Ohm R."/>
            <person name="Sun H."/>
            <person name="Tunlid A."/>
            <person name="Henrissat B."/>
            <person name="Grigoriev I.V."/>
            <person name="Hibbett D.S."/>
            <person name="Martin F."/>
        </authorList>
    </citation>
    <scope>NUCLEOTIDE SEQUENCE [LARGE SCALE GENOMIC DNA]</scope>
    <source>
        <strain evidence="3">h7</strain>
    </source>
</reference>
<name>A0A0C3C2Z9_HEBCY</name>
<evidence type="ECO:0000313" key="2">
    <source>
        <dbReference type="EMBL" id="KIM38624.1"/>
    </source>
</evidence>
<keyword evidence="3" id="KW-1185">Reference proteome</keyword>
<accession>A0A0C3C2Z9</accession>
<gene>
    <name evidence="2" type="ORF">M413DRAFT_239949</name>
</gene>
<feature type="region of interest" description="Disordered" evidence="1">
    <location>
        <begin position="44"/>
        <end position="63"/>
    </location>
</feature>
<evidence type="ECO:0000313" key="3">
    <source>
        <dbReference type="Proteomes" id="UP000053424"/>
    </source>
</evidence>
<dbReference type="EMBL" id="KN831789">
    <property type="protein sequence ID" value="KIM38624.1"/>
    <property type="molecule type" value="Genomic_DNA"/>
</dbReference>
<dbReference type="Proteomes" id="UP000053424">
    <property type="component" value="Unassembled WGS sequence"/>
</dbReference>
<reference evidence="2 3" key="1">
    <citation type="submission" date="2014-04" db="EMBL/GenBank/DDBJ databases">
        <authorList>
            <consortium name="DOE Joint Genome Institute"/>
            <person name="Kuo A."/>
            <person name="Gay G."/>
            <person name="Dore J."/>
            <person name="Kohler A."/>
            <person name="Nagy L.G."/>
            <person name="Floudas D."/>
            <person name="Copeland A."/>
            <person name="Barry K.W."/>
            <person name="Cichocki N."/>
            <person name="Veneault-Fourrey C."/>
            <person name="LaButti K."/>
            <person name="Lindquist E.A."/>
            <person name="Lipzen A."/>
            <person name="Lundell T."/>
            <person name="Morin E."/>
            <person name="Murat C."/>
            <person name="Sun H."/>
            <person name="Tunlid A."/>
            <person name="Henrissat B."/>
            <person name="Grigoriev I.V."/>
            <person name="Hibbett D.S."/>
            <person name="Martin F."/>
            <person name="Nordberg H.P."/>
            <person name="Cantor M.N."/>
            <person name="Hua S.X."/>
        </authorList>
    </citation>
    <scope>NUCLEOTIDE SEQUENCE [LARGE SCALE GENOMIC DNA]</scope>
    <source>
        <strain evidence="3">h7</strain>
    </source>
</reference>
<protein>
    <submittedName>
        <fullName evidence="2">Uncharacterized protein</fullName>
    </submittedName>
</protein>
<dbReference type="HOGENOM" id="CLU_1992905_0_0_1"/>
<sequence>MEAATFYSQAEHVLRCSPVLLLHPTSGSWYFRRPLTVRSISLTPSHSKPRKYPMASDANLGGKHGGTGWEKESLEYAENLSLDVYSPVPRRLSYPPLGIRLRVVPQGSARFISSCSLLSFNAWDN</sequence>
<organism evidence="2 3">
    <name type="scientific">Hebeloma cylindrosporum</name>
    <dbReference type="NCBI Taxonomy" id="76867"/>
    <lineage>
        <taxon>Eukaryota</taxon>
        <taxon>Fungi</taxon>
        <taxon>Dikarya</taxon>
        <taxon>Basidiomycota</taxon>
        <taxon>Agaricomycotina</taxon>
        <taxon>Agaricomycetes</taxon>
        <taxon>Agaricomycetidae</taxon>
        <taxon>Agaricales</taxon>
        <taxon>Agaricineae</taxon>
        <taxon>Hymenogastraceae</taxon>
        <taxon>Hebeloma</taxon>
    </lineage>
</organism>
<proteinExistence type="predicted"/>
<evidence type="ECO:0000256" key="1">
    <source>
        <dbReference type="SAM" id="MobiDB-lite"/>
    </source>
</evidence>
<dbReference type="AlphaFoldDB" id="A0A0C3C2Z9"/>